<dbReference type="EMBL" id="JACHIO010000008">
    <property type="protein sequence ID" value="MBB5063929.1"/>
    <property type="molecule type" value="Genomic_DNA"/>
</dbReference>
<keyword evidence="2" id="KW-0812">Transmembrane</keyword>
<evidence type="ECO:0000313" key="4">
    <source>
        <dbReference type="Proteomes" id="UP000584867"/>
    </source>
</evidence>
<feature type="region of interest" description="Disordered" evidence="1">
    <location>
        <begin position="148"/>
        <end position="170"/>
    </location>
</feature>
<dbReference type="RefSeq" id="WP_184255457.1">
    <property type="nucleotide sequence ID" value="NZ_JACHIO010000008.1"/>
</dbReference>
<keyword evidence="2" id="KW-0472">Membrane</keyword>
<evidence type="ECO:0000313" key="3">
    <source>
        <dbReference type="EMBL" id="MBB5063929.1"/>
    </source>
</evidence>
<feature type="transmembrane region" description="Helical" evidence="2">
    <location>
        <begin position="42"/>
        <end position="65"/>
    </location>
</feature>
<evidence type="ECO:0000256" key="1">
    <source>
        <dbReference type="SAM" id="MobiDB-lite"/>
    </source>
</evidence>
<feature type="transmembrane region" description="Helical" evidence="2">
    <location>
        <begin position="7"/>
        <end position="30"/>
    </location>
</feature>
<reference evidence="3 4" key="1">
    <citation type="submission" date="2020-08" db="EMBL/GenBank/DDBJ databases">
        <title>Genomic Encyclopedia of Type Strains, Phase IV (KMG-V): Genome sequencing to study the core and pangenomes of soil and plant-associated prokaryotes.</title>
        <authorList>
            <person name="Whitman W."/>
        </authorList>
    </citation>
    <scope>NUCLEOTIDE SEQUENCE [LARGE SCALE GENOMIC DNA]</scope>
    <source>
        <strain evidence="3 4">X5P3</strain>
    </source>
</reference>
<evidence type="ECO:0000256" key="2">
    <source>
        <dbReference type="SAM" id="Phobius"/>
    </source>
</evidence>
<sequence length="170" mass="19527">MKRVGPLLSLMQQAGLALTIGVIASLSWFVQILFRSHSRTSFTLWFLLYFVVGLGTFIASIWISYDLRTGIESGRWPETEIERFRTIFDKPWLNGLNVTLAFAAVFFMFFELLASHLHHVPGYGYGLLFFSQILSQFSMAVRRPRPRSTDQHIDWRNAPPITSDHWGSPS</sequence>
<keyword evidence="2" id="KW-1133">Transmembrane helix</keyword>
<comment type="caution">
    <text evidence="3">The sequence shown here is derived from an EMBL/GenBank/DDBJ whole genome shotgun (WGS) entry which is preliminary data.</text>
</comment>
<accession>A0A7W7ZQI0</accession>
<feature type="transmembrane region" description="Helical" evidence="2">
    <location>
        <begin position="122"/>
        <end position="141"/>
    </location>
</feature>
<proteinExistence type="predicted"/>
<dbReference type="Proteomes" id="UP000584867">
    <property type="component" value="Unassembled WGS sequence"/>
</dbReference>
<name>A0A7W7ZQI0_9BACT</name>
<organism evidence="3 4">
    <name type="scientific">Granulicella mallensis</name>
    <dbReference type="NCBI Taxonomy" id="940614"/>
    <lineage>
        <taxon>Bacteria</taxon>
        <taxon>Pseudomonadati</taxon>
        <taxon>Acidobacteriota</taxon>
        <taxon>Terriglobia</taxon>
        <taxon>Terriglobales</taxon>
        <taxon>Acidobacteriaceae</taxon>
        <taxon>Granulicella</taxon>
    </lineage>
</organism>
<feature type="transmembrane region" description="Helical" evidence="2">
    <location>
        <begin position="92"/>
        <end position="110"/>
    </location>
</feature>
<evidence type="ECO:0008006" key="5">
    <source>
        <dbReference type="Google" id="ProtNLM"/>
    </source>
</evidence>
<dbReference type="AlphaFoldDB" id="A0A7W7ZQI0"/>
<gene>
    <name evidence="3" type="ORF">HDF15_002277</name>
</gene>
<protein>
    <recommendedName>
        <fullName evidence="5">Transmembrane protein</fullName>
    </recommendedName>
</protein>